<feature type="domain" description="GAF" evidence="4">
    <location>
        <begin position="214"/>
        <end position="356"/>
    </location>
</feature>
<dbReference type="HOGENOM" id="CLU_034370_1_0_11"/>
<dbReference type="Gene3D" id="3.30.565.10">
    <property type="entry name" value="Histidine kinase-like ATPase, C-terminal domain"/>
    <property type="match status" value="1"/>
</dbReference>
<dbReference type="Gene3D" id="3.30.450.40">
    <property type="match status" value="2"/>
</dbReference>
<dbReference type="EMBL" id="AGWL01000008">
    <property type="protein sequence ID" value="EKU94516.1"/>
    <property type="molecule type" value="Genomic_DNA"/>
</dbReference>
<dbReference type="AlphaFoldDB" id="K9EF64"/>
<dbReference type="PANTHER" id="PTHR24421">
    <property type="entry name" value="NITRATE/NITRITE SENSOR PROTEIN NARX-RELATED"/>
    <property type="match status" value="1"/>
</dbReference>
<protein>
    <recommendedName>
        <fullName evidence="8">GAF domain-containing protein</fullName>
    </recommendedName>
</protein>
<dbReference type="eggNOG" id="COG2203">
    <property type="taxonomic scope" value="Bacteria"/>
</dbReference>
<evidence type="ECO:0000256" key="3">
    <source>
        <dbReference type="ARBA" id="ARBA00023012"/>
    </source>
</evidence>
<dbReference type="STRING" id="202789.GCA_001457435_00643"/>
<evidence type="ECO:0000256" key="1">
    <source>
        <dbReference type="ARBA" id="ARBA00022679"/>
    </source>
</evidence>
<keyword evidence="2" id="KW-0418">Kinase</keyword>
<proteinExistence type="predicted"/>
<evidence type="ECO:0000259" key="5">
    <source>
        <dbReference type="SMART" id="SM00387"/>
    </source>
</evidence>
<dbReference type="SMART" id="SM00387">
    <property type="entry name" value="HATPase_c"/>
    <property type="match status" value="1"/>
</dbReference>
<sequence length="571" mass="60314">MARDLTAMISRALQLTSRLDQTAVLQNLAEGALATTGAKSAMIVLVSSLGEPTNILLAGKPGEGPSEAAARRFVSSIIHLLPAQGIVIGNDGISALRQQLAETCGRGGSVPSPSASTPGVSRGAGVTAAAGAEEDWLHRQLIAAISSVGKTVGYLFIFNKPAAFDAIDTQNIELLVSAAAIAVENARLYEESNSRARWIAASRAITSELLKGSDEEDALRLIANEMRKVAQADAALIILPSVGDMWMCEIADGRGTEDLVGTLAAPEGLALRVAREGRGRVIGDISAIEHISEKLKRFAPVLYAPMAARGESKGVIVLGRTPGSQEFDLADLSMAENVASQATLALELASARHVQAQAAQLEDRSRISRDLHDFAIQQLFASGMALSAAKADLSGEATVPPKVLQTLDHAISSIDESVGQIRQIIYSLRDPDATVPILNRLRREVSAVTSQLGFDPAFEVLLLGENITDSLSTELDDALGADLSDDIVAVVREGLSNAVRHAQPNSIWVRVEVANHRAIVTVEDDGVGVKETGRRSGLSNLAARAQRHHGTFSISPRADSGTRLRWTAAIS</sequence>
<dbReference type="InterPro" id="IPR050482">
    <property type="entry name" value="Sensor_HK_TwoCompSys"/>
</dbReference>
<keyword evidence="3" id="KW-0902">Two-component regulatory system</keyword>
<gene>
    <name evidence="6" type="ORF">HMPREF9233_01463</name>
</gene>
<dbReference type="Pfam" id="PF07730">
    <property type="entry name" value="HisKA_3"/>
    <property type="match status" value="1"/>
</dbReference>
<dbReference type="GO" id="GO:0046983">
    <property type="term" value="F:protein dimerization activity"/>
    <property type="evidence" value="ECO:0007669"/>
    <property type="project" value="InterPro"/>
</dbReference>
<dbReference type="PATRIC" id="fig|883066.3.peg.1526"/>
<dbReference type="GO" id="GO:0000155">
    <property type="term" value="F:phosphorelay sensor kinase activity"/>
    <property type="evidence" value="ECO:0007669"/>
    <property type="project" value="InterPro"/>
</dbReference>
<evidence type="ECO:0008006" key="8">
    <source>
        <dbReference type="Google" id="ProtNLM"/>
    </source>
</evidence>
<dbReference type="GO" id="GO:0016020">
    <property type="term" value="C:membrane"/>
    <property type="evidence" value="ECO:0007669"/>
    <property type="project" value="InterPro"/>
</dbReference>
<dbReference type="Pfam" id="PF02518">
    <property type="entry name" value="HATPase_c"/>
    <property type="match status" value="1"/>
</dbReference>
<organism evidence="6 7">
    <name type="scientific">Actinobaculum massiliense ACS-171-V-Col2</name>
    <dbReference type="NCBI Taxonomy" id="883066"/>
    <lineage>
        <taxon>Bacteria</taxon>
        <taxon>Bacillati</taxon>
        <taxon>Actinomycetota</taxon>
        <taxon>Actinomycetes</taxon>
        <taxon>Actinomycetales</taxon>
        <taxon>Actinomycetaceae</taxon>
        <taxon>Actinobaculum</taxon>
    </lineage>
</organism>
<dbReference type="InterPro" id="IPR029016">
    <property type="entry name" value="GAF-like_dom_sf"/>
</dbReference>
<dbReference type="SUPFAM" id="SSF55781">
    <property type="entry name" value="GAF domain-like"/>
    <property type="match status" value="2"/>
</dbReference>
<feature type="domain" description="GAF" evidence="4">
    <location>
        <begin position="20"/>
        <end position="193"/>
    </location>
</feature>
<dbReference type="InterPro" id="IPR003594">
    <property type="entry name" value="HATPase_dom"/>
</dbReference>
<comment type="caution">
    <text evidence="6">The sequence shown here is derived from an EMBL/GenBank/DDBJ whole genome shotgun (WGS) entry which is preliminary data.</text>
</comment>
<evidence type="ECO:0000313" key="7">
    <source>
        <dbReference type="Proteomes" id="UP000009888"/>
    </source>
</evidence>
<dbReference type="RefSeq" id="WP_007001668.1">
    <property type="nucleotide sequence ID" value="NZ_JH992956.1"/>
</dbReference>
<dbReference type="Gene3D" id="1.20.5.1930">
    <property type="match status" value="1"/>
</dbReference>
<accession>K9EF64</accession>
<reference evidence="6 7" key="1">
    <citation type="submission" date="2012-09" db="EMBL/GenBank/DDBJ databases">
        <title>The Genome Sequence of Actinobaculum massiliae ACS-171-V-COL2.</title>
        <authorList>
            <consortium name="The Broad Institute Genome Sequencing Platform"/>
            <person name="Earl A."/>
            <person name="Ward D."/>
            <person name="Feldgarden M."/>
            <person name="Gevers D."/>
            <person name="Saerens B."/>
            <person name="Vaneechoutte M."/>
            <person name="Walker B."/>
            <person name="Young S.K."/>
            <person name="Zeng Q."/>
            <person name="Gargeya S."/>
            <person name="Fitzgerald M."/>
            <person name="Haas B."/>
            <person name="Abouelleil A."/>
            <person name="Alvarado L."/>
            <person name="Arachchi H.M."/>
            <person name="Berlin A."/>
            <person name="Chapman S.B."/>
            <person name="Goldberg J."/>
            <person name="Griggs A."/>
            <person name="Gujja S."/>
            <person name="Hansen M."/>
            <person name="Howarth C."/>
            <person name="Imamovic A."/>
            <person name="Larimer J."/>
            <person name="McCowen C."/>
            <person name="Montmayeur A."/>
            <person name="Murphy C."/>
            <person name="Neiman D."/>
            <person name="Pearson M."/>
            <person name="Priest M."/>
            <person name="Roberts A."/>
            <person name="Saif S."/>
            <person name="Shea T."/>
            <person name="Sisk P."/>
            <person name="Sykes S."/>
            <person name="Wortman J."/>
            <person name="Nusbaum C."/>
            <person name="Birren B."/>
        </authorList>
    </citation>
    <scope>NUCLEOTIDE SEQUENCE [LARGE SCALE GENOMIC DNA]</scope>
    <source>
        <strain evidence="7">ACS-171-V-Col2</strain>
    </source>
</reference>
<dbReference type="Pfam" id="PF13185">
    <property type="entry name" value="GAF_2"/>
    <property type="match status" value="1"/>
</dbReference>
<dbReference type="InterPro" id="IPR036890">
    <property type="entry name" value="HATPase_C_sf"/>
</dbReference>
<dbReference type="eggNOG" id="COG4585">
    <property type="taxonomic scope" value="Bacteria"/>
</dbReference>
<dbReference type="InterPro" id="IPR003018">
    <property type="entry name" value="GAF"/>
</dbReference>
<evidence type="ECO:0000256" key="2">
    <source>
        <dbReference type="ARBA" id="ARBA00022777"/>
    </source>
</evidence>
<evidence type="ECO:0000313" key="6">
    <source>
        <dbReference type="EMBL" id="EKU94516.1"/>
    </source>
</evidence>
<keyword evidence="1" id="KW-0808">Transferase</keyword>
<feature type="domain" description="Histidine kinase/HSP90-like ATPase" evidence="5">
    <location>
        <begin position="482"/>
        <end position="570"/>
    </location>
</feature>
<dbReference type="Proteomes" id="UP000009888">
    <property type="component" value="Unassembled WGS sequence"/>
</dbReference>
<dbReference type="CDD" id="cd16917">
    <property type="entry name" value="HATPase_UhpB-NarQ-NarX-like"/>
    <property type="match status" value="1"/>
</dbReference>
<dbReference type="SMART" id="SM00065">
    <property type="entry name" value="GAF"/>
    <property type="match status" value="2"/>
</dbReference>
<evidence type="ECO:0000259" key="4">
    <source>
        <dbReference type="SMART" id="SM00065"/>
    </source>
</evidence>
<dbReference type="SUPFAM" id="SSF55874">
    <property type="entry name" value="ATPase domain of HSP90 chaperone/DNA topoisomerase II/histidine kinase"/>
    <property type="match status" value="1"/>
</dbReference>
<keyword evidence="7" id="KW-1185">Reference proteome</keyword>
<name>K9EF64_9ACTO</name>
<dbReference type="InterPro" id="IPR011712">
    <property type="entry name" value="Sig_transdc_His_kin_sub3_dim/P"/>
</dbReference>
<dbReference type="PANTHER" id="PTHR24421:SF56">
    <property type="entry name" value="OXYGEN SENSOR HISTIDINE KINASE RESPONSE REGULATOR DOST"/>
    <property type="match status" value="1"/>
</dbReference>